<accession>A0ABU7LXU2</accession>
<evidence type="ECO:0000256" key="1">
    <source>
        <dbReference type="SAM" id="SignalP"/>
    </source>
</evidence>
<dbReference type="InterPro" id="IPR036249">
    <property type="entry name" value="Thioredoxin-like_sf"/>
</dbReference>
<evidence type="ECO:0000313" key="3">
    <source>
        <dbReference type="Proteomes" id="UP001310692"/>
    </source>
</evidence>
<name>A0ABU7LXU2_9PROT</name>
<proteinExistence type="predicted"/>
<sequence length="293" mass="32927">MFRICVFILVLLAGSVAPAWSADGDRPFRAEADAMAEVDAALARAEERGTRLLLVFGANWCHDSRGLAGHFAQDDMAALIAEHYELVWIDIAWRERNIDVLRRFGAPAIYGTPTVLIYDPAQGLMNADTMHSWHTAYSRSHDAVVEYFTVWAEARPAASLTATSAVYQQLIADIDAWEMREAVRLNAAYAQHAAWREELAPHFERAGNDEESTRLVELFHSVEQDIDRHRSNMRADRADLHAQAHERVREALLVLAGDEPLGFDTVAALDANPPEISLDYPSYPDPLYPWEDE</sequence>
<dbReference type="EMBL" id="JAZDRO010000002">
    <property type="protein sequence ID" value="MEE2566367.1"/>
    <property type="molecule type" value="Genomic_DNA"/>
</dbReference>
<evidence type="ECO:0000313" key="2">
    <source>
        <dbReference type="EMBL" id="MEE2566367.1"/>
    </source>
</evidence>
<organism evidence="2 3">
    <name type="scientific">Hyphobacterium marinum</name>
    <dbReference type="NCBI Taxonomy" id="3116574"/>
    <lineage>
        <taxon>Bacteria</taxon>
        <taxon>Pseudomonadati</taxon>
        <taxon>Pseudomonadota</taxon>
        <taxon>Alphaproteobacteria</taxon>
        <taxon>Maricaulales</taxon>
        <taxon>Maricaulaceae</taxon>
        <taxon>Hyphobacterium</taxon>
    </lineage>
</organism>
<gene>
    <name evidence="2" type="ORF">V0U35_06705</name>
</gene>
<comment type="caution">
    <text evidence="2">The sequence shown here is derived from an EMBL/GenBank/DDBJ whole genome shotgun (WGS) entry which is preliminary data.</text>
</comment>
<reference evidence="2 3" key="1">
    <citation type="submission" date="2024-01" db="EMBL/GenBank/DDBJ databases">
        <title>Hyphobacterium bacterium isolated from marine sediment.</title>
        <authorList>
            <person name="Zhao S."/>
        </authorList>
    </citation>
    <scope>NUCLEOTIDE SEQUENCE [LARGE SCALE GENOMIC DNA]</scope>
    <source>
        <strain evidence="2 3">Y60-23</strain>
    </source>
</reference>
<feature type="signal peptide" evidence="1">
    <location>
        <begin position="1"/>
        <end position="21"/>
    </location>
</feature>
<protein>
    <submittedName>
        <fullName evidence="2">Thioredoxin family protein</fullName>
    </submittedName>
</protein>
<feature type="chain" id="PRO_5045687431" evidence="1">
    <location>
        <begin position="22"/>
        <end position="293"/>
    </location>
</feature>
<keyword evidence="3" id="KW-1185">Reference proteome</keyword>
<dbReference type="RefSeq" id="WP_330195908.1">
    <property type="nucleotide sequence ID" value="NZ_JAZDRO010000002.1"/>
</dbReference>
<keyword evidence="1" id="KW-0732">Signal</keyword>
<dbReference type="Gene3D" id="3.40.30.10">
    <property type="entry name" value="Glutaredoxin"/>
    <property type="match status" value="1"/>
</dbReference>
<dbReference type="Proteomes" id="UP001310692">
    <property type="component" value="Unassembled WGS sequence"/>
</dbReference>
<dbReference type="Pfam" id="PF13899">
    <property type="entry name" value="Thioredoxin_7"/>
    <property type="match status" value="1"/>
</dbReference>
<dbReference type="SUPFAM" id="SSF52833">
    <property type="entry name" value="Thioredoxin-like"/>
    <property type="match status" value="1"/>
</dbReference>